<reference evidence="5 6" key="1">
    <citation type="submission" date="2020-02" db="EMBL/GenBank/DDBJ databases">
        <title>Aliifodinibius halophilus 2W32, complete genome.</title>
        <authorList>
            <person name="Li Y."/>
            <person name="Wu S."/>
        </authorList>
    </citation>
    <scope>NUCLEOTIDE SEQUENCE [LARGE SCALE GENOMIC DNA]</scope>
    <source>
        <strain evidence="5 6">2W32</strain>
    </source>
</reference>
<keyword evidence="1" id="KW-0474">Menaquinone biosynthesis</keyword>
<dbReference type="EC" id="4.2.99.20" evidence="3"/>
<proteinExistence type="predicted"/>
<comment type="caution">
    <text evidence="5">The sequence shown here is derived from an EMBL/GenBank/DDBJ whole genome shotgun (WGS) entry which is preliminary data.</text>
</comment>
<evidence type="ECO:0000256" key="2">
    <source>
        <dbReference type="ARBA" id="ARBA00023239"/>
    </source>
</evidence>
<dbReference type="RefSeq" id="WP_165265057.1">
    <property type="nucleotide sequence ID" value="NZ_JAALLS010000001.1"/>
</dbReference>
<dbReference type="GO" id="GO:0009234">
    <property type="term" value="P:menaquinone biosynthetic process"/>
    <property type="evidence" value="ECO:0007669"/>
    <property type="project" value="UniProtKB-UniRule"/>
</dbReference>
<dbReference type="AlphaFoldDB" id="A0A6M1T0Y4"/>
<name>A0A6M1T0Y4_9BACT</name>
<dbReference type="Pfam" id="PF00561">
    <property type="entry name" value="Abhydrolase_1"/>
    <property type="match status" value="1"/>
</dbReference>
<dbReference type="Proteomes" id="UP000479132">
    <property type="component" value="Unassembled WGS sequence"/>
</dbReference>
<evidence type="ECO:0000313" key="6">
    <source>
        <dbReference type="Proteomes" id="UP000479132"/>
    </source>
</evidence>
<keyword evidence="2 5" id="KW-0456">Lyase</keyword>
<dbReference type="InterPro" id="IPR029058">
    <property type="entry name" value="AB_hydrolase_fold"/>
</dbReference>
<gene>
    <name evidence="5" type="primary">menH</name>
    <name evidence="5" type="ORF">G3569_00705</name>
</gene>
<dbReference type="NCBIfam" id="TIGR03695">
    <property type="entry name" value="menH_SHCHC"/>
    <property type="match status" value="1"/>
</dbReference>
<evidence type="ECO:0000259" key="4">
    <source>
        <dbReference type="Pfam" id="PF00561"/>
    </source>
</evidence>
<protein>
    <recommendedName>
        <fullName evidence="3">2-succinyl-6-hydroxy-2,4-cyclohexadiene-1-carboxylate synthase</fullName>
        <ecNumber evidence="3">4.2.99.20</ecNumber>
    </recommendedName>
</protein>
<evidence type="ECO:0000256" key="3">
    <source>
        <dbReference type="NCBIfam" id="TIGR03695"/>
    </source>
</evidence>
<dbReference type="SUPFAM" id="SSF53474">
    <property type="entry name" value="alpha/beta-Hydrolases"/>
    <property type="match status" value="1"/>
</dbReference>
<sequence length="272" mass="30649">MQKVEINNVNYAYKLHQQNKHLPYLLMLHGFMGSQQVFKHLIDELRSYCNPITIDLLGHGASSKPQQSARYNEDQQIEDLLRFIDQLNIAPPLLYGYSMGGRLALKTALTSPPSFSGLILESTNCGISDAAKRKERKKVDKQRAKMIEQDFQTFLANWSNLDLFQSPVAVDTDLQENYHQIQSRQTPSALTASLKGFGAGSMTPVCADLHKWNKPVLLLAGTADDKYQQINNNLVDQFPNATFSSIEAGHRVHLDNPLMLLNEITPFISNFN</sequence>
<evidence type="ECO:0000256" key="1">
    <source>
        <dbReference type="ARBA" id="ARBA00022428"/>
    </source>
</evidence>
<dbReference type="PANTHER" id="PTHR42916:SF1">
    <property type="entry name" value="PROTEIN PHYLLO, CHLOROPLASTIC"/>
    <property type="match status" value="1"/>
</dbReference>
<dbReference type="EMBL" id="JAALLS010000001">
    <property type="protein sequence ID" value="NGP86855.1"/>
    <property type="molecule type" value="Genomic_DNA"/>
</dbReference>
<dbReference type="InterPro" id="IPR000073">
    <property type="entry name" value="AB_hydrolase_1"/>
</dbReference>
<dbReference type="Gene3D" id="3.40.50.1820">
    <property type="entry name" value="alpha/beta hydrolase"/>
    <property type="match status" value="1"/>
</dbReference>
<feature type="domain" description="AB hydrolase-1" evidence="4">
    <location>
        <begin position="24"/>
        <end position="257"/>
    </location>
</feature>
<organism evidence="5 6">
    <name type="scientific">Fodinibius halophilus</name>
    <dbReference type="NCBI Taxonomy" id="1736908"/>
    <lineage>
        <taxon>Bacteria</taxon>
        <taxon>Pseudomonadati</taxon>
        <taxon>Balneolota</taxon>
        <taxon>Balneolia</taxon>
        <taxon>Balneolales</taxon>
        <taxon>Balneolaceae</taxon>
        <taxon>Fodinibius</taxon>
    </lineage>
</organism>
<accession>A0A6M1T0Y4</accession>
<evidence type="ECO:0000313" key="5">
    <source>
        <dbReference type="EMBL" id="NGP86855.1"/>
    </source>
</evidence>
<keyword evidence="6" id="KW-1185">Reference proteome</keyword>
<dbReference type="InterPro" id="IPR022485">
    <property type="entry name" value="SHCHC_synthase_MenH"/>
</dbReference>
<dbReference type="PANTHER" id="PTHR42916">
    <property type="entry name" value="2-SUCCINYL-5-ENOLPYRUVYL-6-HYDROXY-3-CYCLOHEXENE-1-CARBOXYLATE SYNTHASE"/>
    <property type="match status" value="1"/>
</dbReference>
<dbReference type="GO" id="GO:0070205">
    <property type="term" value="F:2-succinyl-6-hydroxy-2,4-cyclohexadiene-1-carboxylate synthase activity"/>
    <property type="evidence" value="ECO:0007669"/>
    <property type="project" value="UniProtKB-UniRule"/>
</dbReference>